<dbReference type="SUPFAM" id="SSF69318">
    <property type="entry name" value="Integrin alpha N-terminal domain"/>
    <property type="match status" value="1"/>
</dbReference>
<dbReference type="InterPro" id="IPR028994">
    <property type="entry name" value="Integrin_alpha_N"/>
</dbReference>
<name>A0A0G1IMM5_9BACT</name>
<keyword evidence="1" id="KW-1133">Transmembrane helix</keyword>
<comment type="caution">
    <text evidence="2">The sequence shown here is derived from an EMBL/GenBank/DDBJ whole genome shotgun (WGS) entry which is preliminary data.</text>
</comment>
<accession>A0A0G1IMM5</accession>
<reference evidence="2 3" key="1">
    <citation type="journal article" date="2015" name="Nature">
        <title>rRNA introns, odd ribosomes, and small enigmatic genomes across a large radiation of phyla.</title>
        <authorList>
            <person name="Brown C.T."/>
            <person name="Hug L.A."/>
            <person name="Thomas B.C."/>
            <person name="Sharon I."/>
            <person name="Castelle C.J."/>
            <person name="Singh A."/>
            <person name="Wilkins M.J."/>
            <person name="Williams K.H."/>
            <person name="Banfield J.F."/>
        </authorList>
    </citation>
    <scope>NUCLEOTIDE SEQUENCE [LARGE SCALE GENOMIC DNA]</scope>
</reference>
<organism evidence="2 3">
    <name type="scientific">Candidatus Giovannonibacteria bacterium GW2011_GWA1_44_25</name>
    <dbReference type="NCBI Taxonomy" id="1618645"/>
    <lineage>
        <taxon>Bacteria</taxon>
        <taxon>Candidatus Giovannoniibacteriota</taxon>
    </lineage>
</organism>
<sequence>MEENPPSFAVLVGIIVLFGLILMVLFGQSSVSDSPDSPFIKDRLPLFFSPAFGDKEDILAYIDLDGDGKHETVFGSTGRIHWDYVGYNLWISPNESKTGRRLVLQFKKPPDRICFTDIDRDGILDLVLGVDGHTHVARGDGSGNFRSPELISTQKRRICIS</sequence>
<gene>
    <name evidence="2" type="ORF">UW53_C0003G0074</name>
</gene>
<keyword evidence="1" id="KW-0812">Transmembrane</keyword>
<proteinExistence type="predicted"/>
<evidence type="ECO:0008006" key="4">
    <source>
        <dbReference type="Google" id="ProtNLM"/>
    </source>
</evidence>
<dbReference type="Proteomes" id="UP000034087">
    <property type="component" value="Unassembled WGS sequence"/>
</dbReference>
<evidence type="ECO:0000313" key="2">
    <source>
        <dbReference type="EMBL" id="KKT60163.1"/>
    </source>
</evidence>
<dbReference type="EMBL" id="LCIR01000003">
    <property type="protein sequence ID" value="KKT60163.1"/>
    <property type="molecule type" value="Genomic_DNA"/>
</dbReference>
<evidence type="ECO:0000313" key="3">
    <source>
        <dbReference type="Proteomes" id="UP000034087"/>
    </source>
</evidence>
<dbReference type="AlphaFoldDB" id="A0A0G1IMM5"/>
<protein>
    <recommendedName>
        <fullName evidence="4">FG-GAP repeat protein</fullName>
    </recommendedName>
</protein>
<keyword evidence="1" id="KW-0472">Membrane</keyword>
<feature type="transmembrane region" description="Helical" evidence="1">
    <location>
        <begin position="6"/>
        <end position="26"/>
    </location>
</feature>
<evidence type="ECO:0000256" key="1">
    <source>
        <dbReference type="SAM" id="Phobius"/>
    </source>
</evidence>